<protein>
    <submittedName>
        <fullName evidence="2">Uncharacterized protein</fullName>
    </submittedName>
</protein>
<feature type="transmembrane region" description="Helical" evidence="1">
    <location>
        <begin position="6"/>
        <end position="27"/>
    </location>
</feature>
<name>A0A0A5GGP4_9BACI</name>
<feature type="transmembrane region" description="Helical" evidence="1">
    <location>
        <begin position="56"/>
        <end position="77"/>
    </location>
</feature>
<dbReference type="STRING" id="1385510.GCA_000425205_02642"/>
<accession>A0A0A5GGP4</accession>
<feature type="transmembrane region" description="Helical" evidence="1">
    <location>
        <begin position="34"/>
        <end position="50"/>
    </location>
</feature>
<organism evidence="2 3">
    <name type="scientific">Pontibacillus halophilus JSM 076056 = DSM 19796</name>
    <dbReference type="NCBI Taxonomy" id="1385510"/>
    <lineage>
        <taxon>Bacteria</taxon>
        <taxon>Bacillati</taxon>
        <taxon>Bacillota</taxon>
        <taxon>Bacilli</taxon>
        <taxon>Bacillales</taxon>
        <taxon>Bacillaceae</taxon>
        <taxon>Pontibacillus</taxon>
    </lineage>
</organism>
<sequence>MLETFITHIPSTLLHGLLAMLIMTSYFRGNNSRQYPSLFLMISVLAVFSLDVPKLFGIVSLHSLLIAPFIALALALFFKNQLPYNLFFNWVGMCLVLMIGGILVDVWGNGAHILYPIVRSNISFPILEGTALALSIGVVSLALLVQLRRHDSK</sequence>
<proteinExistence type="predicted"/>
<keyword evidence="3" id="KW-1185">Reference proteome</keyword>
<feature type="transmembrane region" description="Helical" evidence="1">
    <location>
        <begin position="84"/>
        <end position="104"/>
    </location>
</feature>
<feature type="transmembrane region" description="Helical" evidence="1">
    <location>
        <begin position="124"/>
        <end position="145"/>
    </location>
</feature>
<evidence type="ECO:0000256" key="1">
    <source>
        <dbReference type="SAM" id="Phobius"/>
    </source>
</evidence>
<dbReference type="EMBL" id="AVPE01000011">
    <property type="protein sequence ID" value="KGX91164.1"/>
    <property type="molecule type" value="Genomic_DNA"/>
</dbReference>
<reference evidence="2 3" key="1">
    <citation type="submission" date="2013-08" db="EMBL/GenBank/DDBJ databases">
        <authorList>
            <person name="Huang J."/>
            <person name="Wang G."/>
        </authorList>
    </citation>
    <scope>NUCLEOTIDE SEQUENCE [LARGE SCALE GENOMIC DNA]</scope>
    <source>
        <strain evidence="2 3">JSM 076056</strain>
    </source>
</reference>
<gene>
    <name evidence="2" type="ORF">N781_05075</name>
</gene>
<dbReference type="Proteomes" id="UP000030528">
    <property type="component" value="Unassembled WGS sequence"/>
</dbReference>
<comment type="caution">
    <text evidence="2">The sequence shown here is derived from an EMBL/GenBank/DDBJ whole genome shotgun (WGS) entry which is preliminary data.</text>
</comment>
<keyword evidence="1" id="KW-0472">Membrane</keyword>
<evidence type="ECO:0000313" key="3">
    <source>
        <dbReference type="Proteomes" id="UP000030528"/>
    </source>
</evidence>
<dbReference type="AlphaFoldDB" id="A0A0A5GGP4"/>
<dbReference type="eggNOG" id="ENOG5030KRF">
    <property type="taxonomic scope" value="Bacteria"/>
</dbReference>
<dbReference type="RefSeq" id="WP_026800960.1">
    <property type="nucleotide sequence ID" value="NZ_AULI01000011.1"/>
</dbReference>
<keyword evidence="1" id="KW-1133">Transmembrane helix</keyword>
<evidence type="ECO:0000313" key="2">
    <source>
        <dbReference type="EMBL" id="KGX91164.1"/>
    </source>
</evidence>
<keyword evidence="1" id="KW-0812">Transmembrane</keyword>
<dbReference type="OrthoDB" id="2517683at2"/>